<organism evidence="1 2">
    <name type="scientific">Klebsiella michiganensis</name>
    <dbReference type="NCBI Taxonomy" id="1134687"/>
    <lineage>
        <taxon>Bacteria</taxon>
        <taxon>Pseudomonadati</taxon>
        <taxon>Pseudomonadota</taxon>
        <taxon>Gammaproteobacteria</taxon>
        <taxon>Enterobacterales</taxon>
        <taxon>Enterobacteriaceae</taxon>
        <taxon>Klebsiella/Raoultella group</taxon>
        <taxon>Klebsiella</taxon>
    </lineage>
</organism>
<dbReference type="RefSeq" id="WP_211816066.1">
    <property type="nucleotide sequence ID" value="NZ_JAFHGN010000048.1"/>
</dbReference>
<dbReference type="AlphaFoldDB" id="A0AAJ1NNP4"/>
<gene>
    <name evidence="1" type="ORF">N5C89_06340</name>
</gene>
<proteinExistence type="predicted"/>
<comment type="caution">
    <text evidence="1">The sequence shown here is derived from an EMBL/GenBank/DDBJ whole genome shotgun (WGS) entry which is preliminary data.</text>
</comment>
<accession>A0AAJ1NNP4</accession>
<evidence type="ECO:0000313" key="2">
    <source>
        <dbReference type="Proteomes" id="UP001159937"/>
    </source>
</evidence>
<protein>
    <submittedName>
        <fullName evidence="1">Uncharacterized protein</fullName>
    </submittedName>
</protein>
<dbReference type="Proteomes" id="UP001159937">
    <property type="component" value="Unassembled WGS sequence"/>
</dbReference>
<reference evidence="1" key="1">
    <citation type="submission" date="2022-09" db="EMBL/GenBank/DDBJ databases">
        <title>Intensive care unit water sources are persistently colonized with multi-drug resistant bacteria and are the site of extensive horizontal gene transfer of antibiotic resistance genes.</title>
        <authorList>
            <person name="Diorio-Toth L."/>
        </authorList>
    </citation>
    <scope>NUCLEOTIDE SEQUENCE</scope>
    <source>
        <strain evidence="1">GD03918</strain>
    </source>
</reference>
<evidence type="ECO:0000313" key="1">
    <source>
        <dbReference type="EMBL" id="MDH0962459.1"/>
    </source>
</evidence>
<dbReference type="EMBL" id="JAOCBF010000006">
    <property type="protein sequence ID" value="MDH0962459.1"/>
    <property type="molecule type" value="Genomic_DNA"/>
</dbReference>
<name>A0AAJ1NNP4_9ENTR</name>
<sequence length="57" mass="6590">MILGRDMPLCREKAATRRGALMWDSLSRKDEASKTLARYKWLMLFKKLSFLAVISQG</sequence>